<feature type="binding site" evidence="11">
    <location>
        <position position="57"/>
    </location>
    <ligand>
        <name>ATP</name>
        <dbReference type="ChEBI" id="CHEBI:30616"/>
    </ligand>
</feature>
<dbReference type="InterPro" id="IPR015963">
    <property type="entry name" value="Uridylate_kinase_bac"/>
</dbReference>
<name>A0A091B9Z5_9GAMM</name>
<evidence type="ECO:0000256" key="8">
    <source>
        <dbReference type="ARBA" id="ARBA00022840"/>
    </source>
</evidence>
<evidence type="ECO:0000256" key="7">
    <source>
        <dbReference type="ARBA" id="ARBA00022777"/>
    </source>
</evidence>
<dbReference type="GO" id="GO:0033862">
    <property type="term" value="F:UMP kinase activity"/>
    <property type="evidence" value="ECO:0007669"/>
    <property type="project" value="UniProtKB-EC"/>
</dbReference>
<dbReference type="OrthoDB" id="9807458at2"/>
<dbReference type="GO" id="GO:0006225">
    <property type="term" value="P:UDP biosynthetic process"/>
    <property type="evidence" value="ECO:0007669"/>
    <property type="project" value="TreeGrafter"/>
</dbReference>
<feature type="binding site" evidence="11">
    <location>
        <begin position="137"/>
        <end position="144"/>
    </location>
    <ligand>
        <name>UMP</name>
        <dbReference type="ChEBI" id="CHEBI:57865"/>
    </ligand>
</feature>
<evidence type="ECO:0000256" key="1">
    <source>
        <dbReference type="ARBA" id="ARBA00004496"/>
    </source>
</evidence>
<keyword evidence="7 11" id="KW-0418">Kinase</keyword>
<dbReference type="PANTHER" id="PTHR42833">
    <property type="entry name" value="URIDYLATE KINASE"/>
    <property type="match status" value="1"/>
</dbReference>
<evidence type="ECO:0000256" key="11">
    <source>
        <dbReference type="HAMAP-Rule" id="MF_01220"/>
    </source>
</evidence>
<comment type="subunit">
    <text evidence="11">Homohexamer.</text>
</comment>
<dbReference type="GO" id="GO:0044210">
    <property type="term" value="P:'de novo' CTP biosynthetic process"/>
    <property type="evidence" value="ECO:0007669"/>
    <property type="project" value="UniProtKB-UniRule"/>
</dbReference>
<evidence type="ECO:0000256" key="4">
    <source>
        <dbReference type="ARBA" id="ARBA00022490"/>
    </source>
</evidence>
<evidence type="ECO:0000256" key="9">
    <source>
        <dbReference type="ARBA" id="ARBA00022975"/>
    </source>
</evidence>
<dbReference type="NCBIfam" id="TIGR02075">
    <property type="entry name" value="pyrH_bact"/>
    <property type="match status" value="1"/>
</dbReference>
<dbReference type="STRING" id="1384054.N790_06585"/>
<organism evidence="13 14">
    <name type="scientific">Arenimonas malthae CC-JY-1</name>
    <dbReference type="NCBI Taxonomy" id="1384054"/>
    <lineage>
        <taxon>Bacteria</taxon>
        <taxon>Pseudomonadati</taxon>
        <taxon>Pseudomonadota</taxon>
        <taxon>Gammaproteobacteria</taxon>
        <taxon>Lysobacterales</taxon>
        <taxon>Lysobacteraceae</taxon>
        <taxon>Arenimonas</taxon>
    </lineage>
</organism>
<protein>
    <recommendedName>
        <fullName evidence="11">Uridylate kinase</fullName>
        <shortName evidence="11">UK</shortName>
        <ecNumber evidence="11">2.7.4.22</ecNumber>
    </recommendedName>
    <alternativeName>
        <fullName evidence="11">Uridine monophosphate kinase</fullName>
        <shortName evidence="11">UMP kinase</shortName>
        <shortName evidence="11">UMPK</shortName>
    </alternativeName>
</protein>
<dbReference type="Proteomes" id="UP000029392">
    <property type="component" value="Unassembled WGS sequence"/>
</dbReference>
<feature type="binding site" evidence="11">
    <location>
        <position position="170"/>
    </location>
    <ligand>
        <name>ATP</name>
        <dbReference type="ChEBI" id="CHEBI:30616"/>
    </ligand>
</feature>
<dbReference type="AlphaFoldDB" id="A0A091B9Z5"/>
<feature type="domain" description="Aspartate/glutamate/uridylate kinase" evidence="12">
    <location>
        <begin position="10"/>
        <end position="217"/>
    </location>
</feature>
<accession>A0A091B9Z5</accession>
<dbReference type="RefSeq" id="WP_043802657.1">
    <property type="nucleotide sequence ID" value="NZ_AVCH01000152.1"/>
</dbReference>
<keyword evidence="5 11" id="KW-0808">Transferase</keyword>
<dbReference type="SUPFAM" id="SSF53633">
    <property type="entry name" value="Carbamate kinase-like"/>
    <property type="match status" value="1"/>
</dbReference>
<comment type="caution">
    <text evidence="13">The sequence shown here is derived from an EMBL/GenBank/DDBJ whole genome shotgun (WGS) entry which is preliminary data.</text>
</comment>
<evidence type="ECO:0000256" key="3">
    <source>
        <dbReference type="ARBA" id="ARBA00007614"/>
    </source>
</evidence>
<evidence type="ECO:0000313" key="14">
    <source>
        <dbReference type="Proteomes" id="UP000029392"/>
    </source>
</evidence>
<evidence type="ECO:0000256" key="10">
    <source>
        <dbReference type="ARBA" id="ARBA00047767"/>
    </source>
</evidence>
<keyword evidence="6 11" id="KW-0547">Nucleotide-binding</keyword>
<dbReference type="Gene3D" id="3.40.1160.10">
    <property type="entry name" value="Acetylglutamate kinase-like"/>
    <property type="match status" value="1"/>
</dbReference>
<dbReference type="PATRIC" id="fig|1384054.3.peg.1333"/>
<keyword evidence="8 11" id="KW-0067">ATP-binding</keyword>
<dbReference type="InterPro" id="IPR001048">
    <property type="entry name" value="Asp/Glu/Uridylate_kinase"/>
</dbReference>
<evidence type="ECO:0000256" key="2">
    <source>
        <dbReference type="ARBA" id="ARBA00004791"/>
    </source>
</evidence>
<dbReference type="PIRSF" id="PIRSF005650">
    <property type="entry name" value="Uridylate_kin"/>
    <property type="match status" value="1"/>
</dbReference>
<dbReference type="FunFam" id="3.40.1160.10:FF:000001">
    <property type="entry name" value="Uridylate kinase"/>
    <property type="match status" value="1"/>
</dbReference>
<evidence type="ECO:0000256" key="5">
    <source>
        <dbReference type="ARBA" id="ARBA00022679"/>
    </source>
</evidence>
<dbReference type="EMBL" id="AVCH01000152">
    <property type="protein sequence ID" value="KFN48322.1"/>
    <property type="molecule type" value="Genomic_DNA"/>
</dbReference>
<dbReference type="GO" id="GO:0005829">
    <property type="term" value="C:cytosol"/>
    <property type="evidence" value="ECO:0007669"/>
    <property type="project" value="TreeGrafter"/>
</dbReference>
<gene>
    <name evidence="11 13" type="primary">pyrH</name>
    <name evidence="13" type="ORF">N790_06585</name>
</gene>
<dbReference type="HAMAP" id="MF_01220_B">
    <property type="entry name" value="PyrH_B"/>
    <property type="match status" value="1"/>
</dbReference>
<dbReference type="EC" id="2.7.4.22" evidence="11"/>
<feature type="binding site" evidence="11">
    <location>
        <position position="164"/>
    </location>
    <ligand>
        <name>ATP</name>
        <dbReference type="ChEBI" id="CHEBI:30616"/>
    </ligand>
</feature>
<dbReference type="UniPathway" id="UPA00159">
    <property type="reaction ID" value="UER00275"/>
</dbReference>
<keyword evidence="14" id="KW-1185">Reference proteome</keyword>
<comment type="pathway">
    <text evidence="2 11">Pyrimidine metabolism; CTP biosynthesis via de novo pathway; UDP from UMP (UMPK route): step 1/1.</text>
</comment>
<evidence type="ECO:0000259" key="12">
    <source>
        <dbReference type="Pfam" id="PF00696"/>
    </source>
</evidence>
<dbReference type="Pfam" id="PF00696">
    <property type="entry name" value="AA_kinase"/>
    <property type="match status" value="1"/>
</dbReference>
<reference evidence="13 14" key="1">
    <citation type="submission" date="2013-09" db="EMBL/GenBank/DDBJ databases">
        <title>Genome sequencing of Arenimonas malthae.</title>
        <authorList>
            <person name="Chen F."/>
            <person name="Wang G."/>
        </authorList>
    </citation>
    <scope>NUCLEOTIDE SEQUENCE [LARGE SCALE GENOMIC DNA]</scope>
    <source>
        <strain evidence="13 14">CC-JY-1</strain>
    </source>
</reference>
<dbReference type="eggNOG" id="COG0528">
    <property type="taxonomic scope" value="Bacteria"/>
</dbReference>
<evidence type="ECO:0000256" key="6">
    <source>
        <dbReference type="ARBA" id="ARBA00022741"/>
    </source>
</evidence>
<keyword evidence="4 11" id="KW-0963">Cytoplasm</keyword>
<dbReference type="InterPro" id="IPR011817">
    <property type="entry name" value="Uridylate_kinase"/>
</dbReference>
<dbReference type="CDD" id="cd04254">
    <property type="entry name" value="AAK_UMPK-PyrH-Ec"/>
    <property type="match status" value="1"/>
</dbReference>
<dbReference type="GO" id="GO:0005524">
    <property type="term" value="F:ATP binding"/>
    <property type="evidence" value="ECO:0007669"/>
    <property type="project" value="UniProtKB-KW"/>
</dbReference>
<feature type="binding site" evidence="11">
    <location>
        <position position="61"/>
    </location>
    <ligand>
        <name>ATP</name>
        <dbReference type="ChEBI" id="CHEBI:30616"/>
    </ligand>
</feature>
<proteinExistence type="inferred from homology"/>
<comment type="catalytic activity">
    <reaction evidence="10 11">
        <text>UMP + ATP = UDP + ADP</text>
        <dbReference type="Rhea" id="RHEA:24400"/>
        <dbReference type="ChEBI" id="CHEBI:30616"/>
        <dbReference type="ChEBI" id="CHEBI:57865"/>
        <dbReference type="ChEBI" id="CHEBI:58223"/>
        <dbReference type="ChEBI" id="CHEBI:456216"/>
        <dbReference type="EC" id="2.7.4.22"/>
    </reaction>
</comment>
<comment type="subcellular location">
    <subcellularLocation>
        <location evidence="1 11">Cytoplasm</location>
    </subcellularLocation>
</comment>
<dbReference type="PANTHER" id="PTHR42833:SF4">
    <property type="entry name" value="URIDYLATE KINASE PUMPKIN, CHLOROPLASTIC"/>
    <property type="match status" value="1"/>
</dbReference>
<feature type="binding site" evidence="11">
    <location>
        <begin position="14"/>
        <end position="17"/>
    </location>
    <ligand>
        <name>ATP</name>
        <dbReference type="ChEBI" id="CHEBI:30616"/>
    </ligand>
</feature>
<sequence length="241" mass="25829">MSAQPLKYRRILLKLSGEALMGNEDYGIDPKVIQALAAEIVEAQRAGAEIGLVIGGGNIFRGAGLAAAGMDRVTGDHMGMLATVINALAMADALEKAGGFARVMSAIKINEVCEDYIRRRAIRHMEKGRIALFAAGTGNPFFTTDSAAALRASEVGADLLLKATKVDGIYDADPKKNPGARRYDRLTYDDVIARNLQVMDTAAFALCRDNKVPLRIYDMMQAGALMRILRGEPLGTLVDAG</sequence>
<feature type="binding site" evidence="11">
    <location>
        <position position="76"/>
    </location>
    <ligand>
        <name>UMP</name>
        <dbReference type="ChEBI" id="CHEBI:57865"/>
    </ligand>
</feature>
<feature type="binding site" evidence="11">
    <location>
        <position position="173"/>
    </location>
    <ligand>
        <name>ATP</name>
        <dbReference type="ChEBI" id="CHEBI:30616"/>
    </ligand>
</feature>
<feature type="binding site" evidence="11">
    <location>
        <position position="56"/>
    </location>
    <ligand>
        <name>UMP</name>
        <dbReference type="ChEBI" id="CHEBI:57865"/>
    </ligand>
</feature>
<comment type="caution">
    <text evidence="11">Lacks conserved residue(s) required for the propagation of feature annotation.</text>
</comment>
<keyword evidence="9 11" id="KW-0665">Pyrimidine biosynthesis</keyword>
<dbReference type="InterPro" id="IPR036393">
    <property type="entry name" value="AceGlu_kinase-like_sf"/>
</dbReference>
<comment type="similarity">
    <text evidence="3 11">Belongs to the UMP kinase family.</text>
</comment>
<comment type="function">
    <text evidence="11">Catalyzes the reversible phosphorylation of UMP to UDP.</text>
</comment>
<comment type="activity regulation">
    <text evidence="11">Inhibited by UTP.</text>
</comment>
<evidence type="ECO:0000313" key="13">
    <source>
        <dbReference type="EMBL" id="KFN48322.1"/>
    </source>
</evidence>